<dbReference type="SMART" id="SM01234">
    <property type="entry name" value="Haemolytic"/>
    <property type="match status" value="1"/>
</dbReference>
<dbReference type="Pfam" id="PF01809">
    <property type="entry name" value="YidD"/>
    <property type="match status" value="1"/>
</dbReference>
<dbReference type="RefSeq" id="WP_425562731.1">
    <property type="nucleotide sequence ID" value="NZ_BAABJE010000023.1"/>
</dbReference>
<gene>
    <name evidence="2" type="ORF">GCM10023307_35170</name>
</gene>
<dbReference type="HAMAP" id="MF_00386">
    <property type="entry name" value="UPF0161_YidD"/>
    <property type="match status" value="1"/>
</dbReference>
<keyword evidence="1" id="KW-1003">Cell membrane</keyword>
<evidence type="ECO:0000256" key="1">
    <source>
        <dbReference type="HAMAP-Rule" id="MF_00386"/>
    </source>
</evidence>
<dbReference type="PANTHER" id="PTHR33383">
    <property type="entry name" value="MEMBRANE PROTEIN INSERTION EFFICIENCY FACTOR-RELATED"/>
    <property type="match status" value="1"/>
</dbReference>
<dbReference type="PANTHER" id="PTHR33383:SF1">
    <property type="entry name" value="MEMBRANE PROTEIN INSERTION EFFICIENCY FACTOR-RELATED"/>
    <property type="match status" value="1"/>
</dbReference>
<evidence type="ECO:0000313" key="3">
    <source>
        <dbReference type="Proteomes" id="UP001499959"/>
    </source>
</evidence>
<name>A0ABP9CAQ4_9GAMM</name>
<comment type="caution">
    <text evidence="2">The sequence shown here is derived from an EMBL/GenBank/DDBJ whole genome shotgun (WGS) entry which is preliminary data.</text>
</comment>
<reference evidence="3" key="1">
    <citation type="journal article" date="2019" name="Int. J. Syst. Evol. Microbiol.">
        <title>The Global Catalogue of Microorganisms (GCM) 10K type strain sequencing project: providing services to taxonomists for standard genome sequencing and annotation.</title>
        <authorList>
            <consortium name="The Broad Institute Genomics Platform"/>
            <consortium name="The Broad Institute Genome Sequencing Center for Infectious Disease"/>
            <person name="Wu L."/>
            <person name="Ma J."/>
        </authorList>
    </citation>
    <scope>NUCLEOTIDE SEQUENCE [LARGE SCALE GENOMIC DNA]</scope>
    <source>
        <strain evidence="3">JCM 18204</strain>
    </source>
</reference>
<dbReference type="InterPro" id="IPR002696">
    <property type="entry name" value="Membr_insert_effic_factor_YidD"/>
</dbReference>
<comment type="subcellular location">
    <subcellularLocation>
        <location evidence="1">Cell membrane</location>
        <topology evidence="1">Peripheral membrane protein</topology>
        <orientation evidence="1">Cytoplasmic side</orientation>
    </subcellularLocation>
</comment>
<organism evidence="2 3">
    <name type="scientific">Lysobacter hankyongensis</name>
    <dbReference type="NCBI Taxonomy" id="1176535"/>
    <lineage>
        <taxon>Bacteria</taxon>
        <taxon>Pseudomonadati</taxon>
        <taxon>Pseudomonadota</taxon>
        <taxon>Gammaproteobacteria</taxon>
        <taxon>Lysobacterales</taxon>
        <taxon>Lysobacteraceae</taxon>
        <taxon>Lysobacter</taxon>
    </lineage>
</organism>
<accession>A0ABP9CAQ4</accession>
<dbReference type="Proteomes" id="UP001499959">
    <property type="component" value="Unassembled WGS sequence"/>
</dbReference>
<dbReference type="NCBIfam" id="TIGR00278">
    <property type="entry name" value="membrane protein insertion efficiency factor YidD"/>
    <property type="match status" value="1"/>
</dbReference>
<dbReference type="EMBL" id="BAABJE010000023">
    <property type="protein sequence ID" value="GAA4805467.1"/>
    <property type="molecule type" value="Genomic_DNA"/>
</dbReference>
<protein>
    <recommendedName>
        <fullName evidence="1">Putative membrane protein insertion efficiency factor</fullName>
    </recommendedName>
</protein>
<keyword evidence="1" id="KW-0472">Membrane</keyword>
<evidence type="ECO:0000313" key="2">
    <source>
        <dbReference type="EMBL" id="GAA4805467.1"/>
    </source>
</evidence>
<comment type="similarity">
    <text evidence="1">Belongs to the UPF0161 family.</text>
</comment>
<keyword evidence="3" id="KW-1185">Reference proteome</keyword>
<proteinExistence type="inferred from homology"/>
<sequence>MIDRLLIAALRFYKRWVSPMLGQRCRFVPTCSEYSMEAIQRFGAVRGSWLTARRLARCHPFCPGGHDPVPPAPDRPRPPA</sequence>
<comment type="function">
    <text evidence="1">Could be involved in insertion of integral membrane proteins into the membrane.</text>
</comment>